<organism evidence="1 2">
    <name type="scientific">Scortum barcoo</name>
    <name type="common">barcoo grunter</name>
    <dbReference type="NCBI Taxonomy" id="214431"/>
    <lineage>
        <taxon>Eukaryota</taxon>
        <taxon>Metazoa</taxon>
        <taxon>Chordata</taxon>
        <taxon>Craniata</taxon>
        <taxon>Vertebrata</taxon>
        <taxon>Euteleostomi</taxon>
        <taxon>Actinopterygii</taxon>
        <taxon>Neopterygii</taxon>
        <taxon>Teleostei</taxon>
        <taxon>Neoteleostei</taxon>
        <taxon>Acanthomorphata</taxon>
        <taxon>Eupercaria</taxon>
        <taxon>Centrarchiformes</taxon>
        <taxon>Terapontoidei</taxon>
        <taxon>Terapontidae</taxon>
        <taxon>Scortum</taxon>
    </lineage>
</organism>
<dbReference type="Proteomes" id="UP000831701">
    <property type="component" value="Chromosome 16"/>
</dbReference>
<comment type="caution">
    <text evidence="1">The sequence shown here is derived from an EMBL/GenBank/DDBJ whole genome shotgun (WGS) entry which is preliminary data.</text>
</comment>
<dbReference type="EMBL" id="CM041546">
    <property type="protein sequence ID" value="KAI3360922.1"/>
    <property type="molecule type" value="Genomic_DNA"/>
</dbReference>
<sequence>MSEDSSSEDEWCVSPKSQADDAHPGARCWECGKKFSNITNLMSHYRGHSIKATCHICDVTFQRLTSLSTHLDNAHLPPICKTCHQSFSNVWELNKHAERRCLGLASFQQAASLISAVIYQSPNSDNFSNEVITQQSSNSTQRHPVSELRPKQRIEMKPERPETSENSVEYIVGEDDKDVDLDSDCERVDDSATSESDDEDKMRSKPADERETDSGSSSTDYSSDSSNTPPSKITPAPLPSVNSSVCATCGRGPFRSLKLHLLHCSGVRVKYQCSRCKELFLTETSLNEHYMPLYSCEVCGQVFSHENLYRHHPCPKGNKSPLVLFCSESMPQACNICKSFFTSEKTLLNHVTKVHTSVVSTKVCIITNPSALSDKKVTPVARSTAAHAAISSSAVLNQVVNGKLRIDQTYAGPLSTVTKSSHSSLSTFSSNPGRPPAARLRKEGARGQPTSQNLSRPSAPGATCTPPRSPAFDHAPTPMPTIVAMFENDSQDVALMKRMNTGWRSKASYPCRQCGAILRQPSLIISHRYLHRGHRQHRCHCGRAFKHQLHLLRHCVQHAETISYICTPRGCFDRLLMSEDSSSEDEWCVSPKSQADDAHPGARCWECGKKFSNITNLMSHYRGHSIKATCHICDVTFQRLTSLSTHLDNAHLPPICKTCHQSFSNVWELNKHAERRCLGSASFQQAASLISAVIYQSPNSDNFSNEVITQQSSNSTQRHPVSELRPKQRIEMKPERPETSENSVEYIVGEDDKDVDLDSDCERVDDSATSESDDEDKMRSKPADERETDSGSSSTDYSSDSSNTPPSKITPAPLPSVNSSVCATCGRGPFRSLKLHLLHCSGVRVKYQCSRCKELFLTETSLNEHYMPLYSCEVCGQVFSHENLYRHHPCPKGNKSPLVLFCSESMPQACNICKSFFTSEKTLLNHVTKVHTSVVSTKVCIITNPSALSDKKVTPVARSTAAHAAISSSAVLNQVVNGKLRIDQTYAGPLSTVTKSSHSSLSTFSSNPGRPPAARLRKEGARGQPTSQNLSRPSAPGATCTPPRSPAFDHAPTPMPTIVAMFENDSQDVALMKRMNTGWRSKASYPCRQCGAILRQPSLIISHRYLHRGHRQHRCHCGRAFKHQLHLLRHCVQHAETISYICVSCGETFTGAKLLAEHMKGKLRKRAFSG</sequence>
<proteinExistence type="predicted"/>
<accession>A0ACB8W153</accession>
<reference evidence="1" key="1">
    <citation type="submission" date="2022-04" db="EMBL/GenBank/DDBJ databases">
        <title>Jade perch genome.</title>
        <authorList>
            <person name="Chao B."/>
        </authorList>
    </citation>
    <scope>NUCLEOTIDE SEQUENCE</scope>
    <source>
        <strain evidence="1">CB-2022</strain>
    </source>
</reference>
<evidence type="ECO:0000313" key="2">
    <source>
        <dbReference type="Proteomes" id="UP000831701"/>
    </source>
</evidence>
<evidence type="ECO:0000313" key="1">
    <source>
        <dbReference type="EMBL" id="KAI3360922.1"/>
    </source>
</evidence>
<feature type="non-terminal residue" evidence="1">
    <location>
        <position position="1170"/>
    </location>
</feature>
<protein>
    <submittedName>
        <fullName evidence="1">Uncharacterized protein</fullName>
    </submittedName>
</protein>
<name>A0ACB8W153_9TELE</name>
<keyword evidence="2" id="KW-1185">Reference proteome</keyword>
<gene>
    <name evidence="1" type="ORF">L3Q82_013119</name>
</gene>